<gene>
    <name evidence="4" type="ORF">D4739_01750</name>
</gene>
<dbReference type="Pfam" id="PF07228">
    <property type="entry name" value="SpoIIE"/>
    <property type="match status" value="1"/>
</dbReference>
<evidence type="ECO:0000256" key="1">
    <source>
        <dbReference type="ARBA" id="ARBA00022801"/>
    </source>
</evidence>
<dbReference type="EMBL" id="QYRP01000002">
    <property type="protein sequence ID" value="RJS45091.1"/>
    <property type="molecule type" value="Genomic_DNA"/>
</dbReference>
<keyword evidence="5" id="KW-1185">Reference proteome</keyword>
<comment type="caution">
    <text evidence="4">The sequence shown here is derived from an EMBL/GenBank/DDBJ whole genome shotgun (WGS) entry which is preliminary data.</text>
</comment>
<dbReference type="PANTHER" id="PTHR43156">
    <property type="entry name" value="STAGE II SPORULATION PROTEIN E-RELATED"/>
    <property type="match status" value="1"/>
</dbReference>
<organism evidence="4 5">
    <name type="scientific">Nocardioides cavernaquae</name>
    <dbReference type="NCBI Taxonomy" id="2321396"/>
    <lineage>
        <taxon>Bacteria</taxon>
        <taxon>Bacillati</taxon>
        <taxon>Actinomycetota</taxon>
        <taxon>Actinomycetes</taxon>
        <taxon>Propionibacteriales</taxon>
        <taxon>Nocardioidaceae</taxon>
        <taxon>Nocardioides</taxon>
    </lineage>
</organism>
<evidence type="ECO:0000313" key="4">
    <source>
        <dbReference type="EMBL" id="RJS45091.1"/>
    </source>
</evidence>
<keyword evidence="2" id="KW-1133">Transmembrane helix</keyword>
<dbReference type="InterPro" id="IPR036457">
    <property type="entry name" value="PPM-type-like_dom_sf"/>
</dbReference>
<dbReference type="SUPFAM" id="SSF81606">
    <property type="entry name" value="PP2C-like"/>
    <property type="match status" value="1"/>
</dbReference>
<keyword evidence="1" id="KW-0378">Hydrolase</keyword>
<feature type="transmembrane region" description="Helical" evidence="2">
    <location>
        <begin position="60"/>
        <end position="77"/>
    </location>
</feature>
<dbReference type="PANTHER" id="PTHR43156:SF2">
    <property type="entry name" value="STAGE II SPORULATION PROTEIN E"/>
    <property type="match status" value="1"/>
</dbReference>
<evidence type="ECO:0000313" key="5">
    <source>
        <dbReference type="Proteomes" id="UP000276542"/>
    </source>
</evidence>
<dbReference type="SMART" id="SM00331">
    <property type="entry name" value="PP2C_SIG"/>
    <property type="match status" value="1"/>
</dbReference>
<dbReference type="AlphaFoldDB" id="A0A3A5H5A4"/>
<evidence type="ECO:0000259" key="3">
    <source>
        <dbReference type="SMART" id="SM00331"/>
    </source>
</evidence>
<sequence>MTSLTTLRRRGQSLTLLALAAFTVLCAAVLIGRPDLVPITVFILPLFFASHYLGPRHLPWFIVLLLTVMVLCVIERQRGDWRTVAGVAVVFFLAFVVLQSSFRRSRLGVSGPRGESMLVDLRDRIQSQGMLPPLPPAWYAETALRSAGGTPFAGDFVVASRRDARLDLVVVDVSGKGEDAGARSLLLSGAFSGLLGALPPAEFLPAANDYLLRQEWEEGFATAIHFSLDLNGGEFEIRTAGHPPAVQLEAGSGRWRVHPSDGGPVLGVIDQADYPAVSGRMRPGDAVLLYTDGLVETKSRDIGLGIDKLQGQGERLLRHGFDDGAARLIDRLGSQNDDRALLLVHRR</sequence>
<accession>A0A3A5H5A4</accession>
<evidence type="ECO:0000256" key="2">
    <source>
        <dbReference type="SAM" id="Phobius"/>
    </source>
</evidence>
<dbReference type="RefSeq" id="WP_120058994.1">
    <property type="nucleotide sequence ID" value="NZ_QYRP01000002.1"/>
</dbReference>
<name>A0A3A5H5A4_9ACTN</name>
<proteinExistence type="predicted"/>
<dbReference type="InterPro" id="IPR001932">
    <property type="entry name" value="PPM-type_phosphatase-like_dom"/>
</dbReference>
<dbReference type="Gene3D" id="3.60.40.10">
    <property type="entry name" value="PPM-type phosphatase domain"/>
    <property type="match status" value="1"/>
</dbReference>
<dbReference type="OrthoDB" id="4935951at2"/>
<dbReference type="GO" id="GO:0016791">
    <property type="term" value="F:phosphatase activity"/>
    <property type="evidence" value="ECO:0007669"/>
    <property type="project" value="TreeGrafter"/>
</dbReference>
<keyword evidence="2" id="KW-0472">Membrane</keyword>
<dbReference type="InterPro" id="IPR052016">
    <property type="entry name" value="Bact_Sigma-Reg"/>
</dbReference>
<keyword evidence="2" id="KW-0812">Transmembrane</keyword>
<reference evidence="5" key="1">
    <citation type="submission" date="2018-09" db="EMBL/GenBank/DDBJ databases">
        <authorList>
            <person name="Zhu H."/>
        </authorList>
    </citation>
    <scope>NUCLEOTIDE SEQUENCE [LARGE SCALE GENOMIC DNA]</scope>
    <source>
        <strain evidence="5">K1W22B-1</strain>
    </source>
</reference>
<feature type="transmembrane region" description="Helical" evidence="2">
    <location>
        <begin position="83"/>
        <end position="102"/>
    </location>
</feature>
<feature type="domain" description="PPM-type phosphatase" evidence="3">
    <location>
        <begin position="134"/>
        <end position="346"/>
    </location>
</feature>
<protein>
    <submittedName>
        <fullName evidence="4">Serine/threonine-protein phosphatase</fullName>
    </submittedName>
</protein>
<dbReference type="Proteomes" id="UP000276542">
    <property type="component" value="Unassembled WGS sequence"/>
</dbReference>